<keyword evidence="3" id="KW-0378">Hydrolase</keyword>
<keyword evidence="4" id="KW-0788">Thiol protease</keyword>
<feature type="compositionally biased region" description="Low complexity" evidence="6">
    <location>
        <begin position="21"/>
        <end position="40"/>
    </location>
</feature>
<gene>
    <name evidence="8" type="ORF">B9Z19DRAFT_979579</name>
</gene>
<evidence type="ECO:0000256" key="4">
    <source>
        <dbReference type="ARBA" id="ARBA00022807"/>
    </source>
</evidence>
<evidence type="ECO:0000313" key="8">
    <source>
        <dbReference type="EMBL" id="PUU79432.1"/>
    </source>
</evidence>
<dbReference type="Pfam" id="PF02902">
    <property type="entry name" value="Peptidase_C48"/>
    <property type="match status" value="1"/>
</dbReference>
<keyword evidence="2" id="KW-0645">Protease</keyword>
<evidence type="ECO:0000256" key="3">
    <source>
        <dbReference type="ARBA" id="ARBA00022801"/>
    </source>
</evidence>
<dbReference type="InterPro" id="IPR003653">
    <property type="entry name" value="Peptidase_C48_C"/>
</dbReference>
<evidence type="ECO:0000259" key="7">
    <source>
        <dbReference type="PROSITE" id="PS50600"/>
    </source>
</evidence>
<proteinExistence type="inferred from homology"/>
<feature type="region of interest" description="Disordered" evidence="6">
    <location>
        <begin position="1"/>
        <end position="71"/>
    </location>
</feature>
<feature type="domain" description="Ubiquitin-like protease family profile" evidence="7">
    <location>
        <begin position="460"/>
        <end position="632"/>
    </location>
</feature>
<dbReference type="PANTHER" id="PTHR12606">
    <property type="entry name" value="SENTRIN/SUMO-SPECIFIC PROTEASE"/>
    <property type="match status" value="1"/>
</dbReference>
<keyword evidence="9" id="KW-1185">Reference proteome</keyword>
<dbReference type="GO" id="GO:0006508">
    <property type="term" value="P:proteolysis"/>
    <property type="evidence" value="ECO:0007669"/>
    <property type="project" value="UniProtKB-KW"/>
</dbReference>
<dbReference type="GO" id="GO:0016926">
    <property type="term" value="P:protein desumoylation"/>
    <property type="evidence" value="ECO:0007669"/>
    <property type="project" value="TreeGrafter"/>
</dbReference>
<evidence type="ECO:0000256" key="2">
    <source>
        <dbReference type="ARBA" id="ARBA00022670"/>
    </source>
</evidence>
<dbReference type="GO" id="GO:0005634">
    <property type="term" value="C:nucleus"/>
    <property type="evidence" value="ECO:0007669"/>
    <property type="project" value="TreeGrafter"/>
</dbReference>
<dbReference type="GO" id="GO:0016929">
    <property type="term" value="F:deSUMOylase activity"/>
    <property type="evidence" value="ECO:0007669"/>
    <property type="project" value="TreeGrafter"/>
</dbReference>
<dbReference type="PROSITE" id="PS50600">
    <property type="entry name" value="ULP_PROTEASE"/>
    <property type="match status" value="1"/>
</dbReference>
<evidence type="ECO:0000313" key="9">
    <source>
        <dbReference type="Proteomes" id="UP000244722"/>
    </source>
</evidence>
<dbReference type="OrthoDB" id="1939479at2759"/>
<evidence type="ECO:0000256" key="6">
    <source>
        <dbReference type="SAM" id="MobiDB-lite"/>
    </source>
</evidence>
<dbReference type="STRING" id="42251.A0A2T6ZVD4"/>
<dbReference type="Gene3D" id="3.40.395.10">
    <property type="entry name" value="Adenoviral Proteinase, Chain A"/>
    <property type="match status" value="1"/>
</dbReference>
<feature type="compositionally biased region" description="Basic and acidic residues" evidence="6">
    <location>
        <begin position="350"/>
        <end position="370"/>
    </location>
</feature>
<feature type="compositionally biased region" description="Polar residues" evidence="6">
    <location>
        <begin position="184"/>
        <end position="203"/>
    </location>
</feature>
<keyword evidence="5" id="KW-0175">Coiled coil</keyword>
<evidence type="ECO:0000256" key="5">
    <source>
        <dbReference type="SAM" id="Coils"/>
    </source>
</evidence>
<organism evidence="8 9">
    <name type="scientific">Tuber borchii</name>
    <name type="common">White truffle</name>
    <dbReference type="NCBI Taxonomy" id="42251"/>
    <lineage>
        <taxon>Eukaryota</taxon>
        <taxon>Fungi</taxon>
        <taxon>Dikarya</taxon>
        <taxon>Ascomycota</taxon>
        <taxon>Pezizomycotina</taxon>
        <taxon>Pezizomycetes</taxon>
        <taxon>Pezizales</taxon>
        <taxon>Tuberaceae</taxon>
        <taxon>Tuber</taxon>
    </lineage>
</organism>
<feature type="compositionally biased region" description="Basic and acidic residues" evidence="6">
    <location>
        <begin position="159"/>
        <end position="178"/>
    </location>
</feature>
<feature type="compositionally biased region" description="Polar residues" evidence="6">
    <location>
        <begin position="138"/>
        <end position="158"/>
    </location>
</feature>
<dbReference type="EMBL" id="NESQ01000092">
    <property type="protein sequence ID" value="PUU79432.1"/>
    <property type="molecule type" value="Genomic_DNA"/>
</dbReference>
<dbReference type="Proteomes" id="UP000244722">
    <property type="component" value="Unassembled WGS sequence"/>
</dbReference>
<dbReference type="SUPFAM" id="SSF54001">
    <property type="entry name" value="Cysteine proteinases"/>
    <property type="match status" value="1"/>
</dbReference>
<dbReference type="InterPro" id="IPR038765">
    <property type="entry name" value="Papain-like_cys_pep_sf"/>
</dbReference>
<feature type="region of interest" description="Disordered" evidence="6">
    <location>
        <begin position="338"/>
        <end position="370"/>
    </location>
</feature>
<feature type="coiled-coil region" evidence="5">
    <location>
        <begin position="394"/>
        <end position="421"/>
    </location>
</feature>
<name>A0A2T6ZVD4_TUBBO</name>
<sequence length="667" mass="74411">MESAAIASDNPTTTPESSVGPATPVAVSSPTTSPPSSTSSQKRKREEGEEEDQECHSSTTTPLRARAASVASSAPNMWGFGYISSIWKSIVDWSFVREPGETIETARAVETTEAAQTVEATGPLDGRPGPKRPKLTEAGNSSRSSNDEITSIPNFTHSRASDREYGRSQGDTVRDGLKIKAPGPNTSESVVTTQQLPSPQASASGDEPFPNLARGLAPKAFSDSEKVRVNCPIAKKEEPFFAVPIKKPLPMQSILRGAVDRRDQKFATRLAQAGFLSPGASLTPKFPGHMANKLGWSHKVSWKSHLSPRAQSILQTPLIDKRLPNDELRRSARLAAIDRPISSGRVQKPKSKDEKEKKKKQEALRRSQMKAHIESEPLDVLLEQLRARGEHGFLNLEEVERKRKEREIEIQRLRAEDARNKIKKEVIPPLDPARKAKAEKTFAEVSRPGLNKTYITKWNIPITNRDFERLKPNQWLNDEIINFYMNLVCERTNSSFPNGPKKIFAHNTYFWPKLKDGGHKAVARWARRAKCGGEDLLKLDYLLMPVHVGGNHWCLAVVNFKQKQFEYYDSLGGKFTPESRPGPYKIMREYMRDETGGKFNDTDWVDYAMPGAPQQRNMNDCGVFALKSAEVLTRSGRLDFTASDIPLVRSRMLVEILEGQLLPPGNP</sequence>
<protein>
    <recommendedName>
        <fullName evidence="7">Ubiquitin-like protease family profile domain-containing protein</fullName>
    </recommendedName>
</protein>
<comment type="similarity">
    <text evidence="1">Belongs to the peptidase C48 family.</text>
</comment>
<reference evidence="8 9" key="1">
    <citation type="submission" date="2017-04" db="EMBL/GenBank/DDBJ databases">
        <title>Draft genome sequence of Tuber borchii Vittad., a whitish edible truffle.</title>
        <authorList>
            <consortium name="DOE Joint Genome Institute"/>
            <person name="Murat C."/>
            <person name="Kuo A."/>
            <person name="Barry K.W."/>
            <person name="Clum A."/>
            <person name="Dockter R.B."/>
            <person name="Fauchery L."/>
            <person name="Iotti M."/>
            <person name="Kohler A."/>
            <person name="Labutti K."/>
            <person name="Lindquist E.A."/>
            <person name="Lipzen A."/>
            <person name="Ohm R.A."/>
            <person name="Wang M."/>
            <person name="Grigoriev I.V."/>
            <person name="Zambonelli A."/>
            <person name="Martin F.M."/>
        </authorList>
    </citation>
    <scope>NUCLEOTIDE SEQUENCE [LARGE SCALE GENOMIC DNA]</scope>
    <source>
        <strain evidence="8 9">Tbo3840</strain>
    </source>
</reference>
<comment type="caution">
    <text evidence="8">The sequence shown here is derived from an EMBL/GenBank/DDBJ whole genome shotgun (WGS) entry which is preliminary data.</text>
</comment>
<accession>A0A2T6ZVD4</accession>
<evidence type="ECO:0000256" key="1">
    <source>
        <dbReference type="ARBA" id="ARBA00005234"/>
    </source>
</evidence>
<dbReference type="AlphaFoldDB" id="A0A2T6ZVD4"/>
<feature type="region of interest" description="Disordered" evidence="6">
    <location>
        <begin position="113"/>
        <end position="207"/>
    </location>
</feature>
<dbReference type="PANTHER" id="PTHR12606:SF141">
    <property type="entry name" value="GH15225P-RELATED"/>
    <property type="match status" value="1"/>
</dbReference>